<evidence type="ECO:0000313" key="1">
    <source>
        <dbReference type="EMBL" id="QHT00283.1"/>
    </source>
</evidence>
<organism evidence="1">
    <name type="scientific">viral metagenome</name>
    <dbReference type="NCBI Taxonomy" id="1070528"/>
    <lineage>
        <taxon>unclassified sequences</taxon>
        <taxon>metagenomes</taxon>
        <taxon>organismal metagenomes</taxon>
    </lineage>
</organism>
<dbReference type="EMBL" id="MN739354">
    <property type="protein sequence ID" value="QHT00283.1"/>
    <property type="molecule type" value="Genomic_DNA"/>
</dbReference>
<accession>A0A6C0C7H0</accession>
<protein>
    <submittedName>
        <fullName evidence="1">Uncharacterized protein</fullName>
    </submittedName>
</protein>
<name>A0A6C0C7H0_9ZZZZ</name>
<dbReference type="AlphaFoldDB" id="A0A6C0C7H0"/>
<proteinExistence type="predicted"/>
<sequence length="30" mass="3718">MEHDIDFAIVFCWRAYYGIICEMLINIYKF</sequence>
<reference evidence="1" key="1">
    <citation type="journal article" date="2020" name="Nature">
        <title>Giant virus diversity and host interactions through global metagenomics.</title>
        <authorList>
            <person name="Schulz F."/>
            <person name="Roux S."/>
            <person name="Paez-Espino D."/>
            <person name="Jungbluth S."/>
            <person name="Walsh D.A."/>
            <person name="Denef V.J."/>
            <person name="McMahon K.D."/>
            <person name="Konstantinidis K.T."/>
            <person name="Eloe-Fadrosh E.A."/>
            <person name="Kyrpides N.C."/>
            <person name="Woyke T."/>
        </authorList>
    </citation>
    <scope>NUCLEOTIDE SEQUENCE</scope>
    <source>
        <strain evidence="1">GVMAG-M-3300020192-26</strain>
    </source>
</reference>